<gene>
    <name evidence="1" type="ORF">NCTC10038_03296</name>
</gene>
<accession>A0A8B4I8D6</accession>
<dbReference type="Proteomes" id="UP000248640">
    <property type="component" value="Chromosome 1"/>
</dbReference>
<reference evidence="1 2" key="1">
    <citation type="submission" date="2018-06" db="EMBL/GenBank/DDBJ databases">
        <authorList>
            <consortium name="Pathogen Informatics"/>
            <person name="Doyle S."/>
        </authorList>
    </citation>
    <scope>NUCLEOTIDE SEQUENCE [LARGE SCALE GENOMIC DNA]</scope>
    <source>
        <strain evidence="1 2">NCTC10038</strain>
    </source>
</reference>
<dbReference type="EMBL" id="LS483372">
    <property type="protein sequence ID" value="SQF91868.1"/>
    <property type="molecule type" value="Genomic_DNA"/>
</dbReference>
<organism evidence="1 2">
    <name type="scientific">Pseudomonas fluorescens</name>
    <dbReference type="NCBI Taxonomy" id="294"/>
    <lineage>
        <taxon>Bacteria</taxon>
        <taxon>Pseudomonadati</taxon>
        <taxon>Pseudomonadota</taxon>
        <taxon>Gammaproteobacteria</taxon>
        <taxon>Pseudomonadales</taxon>
        <taxon>Pseudomonadaceae</taxon>
        <taxon>Pseudomonas</taxon>
    </lineage>
</organism>
<evidence type="ECO:0000313" key="2">
    <source>
        <dbReference type="Proteomes" id="UP000248640"/>
    </source>
</evidence>
<dbReference type="AlphaFoldDB" id="A0A8B4I8D6"/>
<protein>
    <submittedName>
        <fullName evidence="1">Uncharacterized protein</fullName>
    </submittedName>
</protein>
<name>A0A8B4I8D6_PSEFL</name>
<proteinExistence type="predicted"/>
<evidence type="ECO:0000313" key="1">
    <source>
        <dbReference type="EMBL" id="SQF91868.1"/>
    </source>
</evidence>
<sequence>MDTLQQTHNVYVQKGYDSNVYEMYSFKALDTAATLRNCASRFGLVAFIVSVEDNQPLTHYVQRCEGCTFC</sequence>